<dbReference type="SMART" id="SM00343">
    <property type="entry name" value="ZnF_C2HC"/>
    <property type="match status" value="2"/>
</dbReference>
<dbReference type="Gene3D" id="4.10.60.10">
    <property type="entry name" value="Zinc finger, CCHC-type"/>
    <property type="match status" value="1"/>
</dbReference>
<dbReference type="GO" id="GO:0008270">
    <property type="term" value="F:zinc ion binding"/>
    <property type="evidence" value="ECO:0007669"/>
    <property type="project" value="UniProtKB-KW"/>
</dbReference>
<sequence length="465" mass="51728">MTMPEKGSTSIVSKVDALVKDFADLKVHVVGGREKRKSTTGLRANLWCTNCGRVGHANVECQAYQPVNAVKWVPAWEANEYYTENLEETAYVVQEGPPVTPIQQAHIPRYAPKEMATTVPQRRMAPPGATARAPLNACFNCGEVGHSSAKCNQPRAARAQVRFVTPPPKEDAQVNLVELSPEDKEEDNSWPDEETMVGRVDHEGSIPKASKSSTKKAKTSAEELWSSSQEDSQSDGLALRLLRKAYAPDIKDEVGELLREELDKTVDLKELEKATPKAKALARAERPSRVSELLKDPHYDIAANFYDRHANITFRQLVEDNNAYRKLLTIVLKRTKRPRAHKLPRVYQVLHEDLGTPKIDIEIGGCTIRKVPLDSGSSINIMTEETTNALGYKTFQPTNHMIRFTNQTRRKPLGTLKDIQTTIGGAVFPLNYIIIKPLTCKTGCCTYVLSRRSGQVISQGIAKTS</sequence>
<keyword evidence="1" id="KW-0862">Zinc</keyword>
<dbReference type="Proteomes" id="UP000077202">
    <property type="component" value="Unassembled WGS sequence"/>
</dbReference>
<accession>A0A176WGY5</accession>
<feature type="compositionally biased region" description="Acidic residues" evidence="2">
    <location>
        <begin position="183"/>
        <end position="195"/>
    </location>
</feature>
<name>A0A176WGY5_MARPO</name>
<keyword evidence="1" id="KW-0863">Zinc-finger</keyword>
<keyword evidence="5" id="KW-1185">Reference proteome</keyword>
<proteinExistence type="predicted"/>
<dbReference type="PANTHER" id="PTHR33067:SF9">
    <property type="entry name" value="RNA-DIRECTED DNA POLYMERASE"/>
    <property type="match status" value="1"/>
</dbReference>
<organism evidence="4 5">
    <name type="scientific">Marchantia polymorpha subsp. ruderalis</name>
    <dbReference type="NCBI Taxonomy" id="1480154"/>
    <lineage>
        <taxon>Eukaryota</taxon>
        <taxon>Viridiplantae</taxon>
        <taxon>Streptophyta</taxon>
        <taxon>Embryophyta</taxon>
        <taxon>Marchantiophyta</taxon>
        <taxon>Marchantiopsida</taxon>
        <taxon>Marchantiidae</taxon>
        <taxon>Marchantiales</taxon>
        <taxon>Marchantiaceae</taxon>
        <taxon>Marchantia</taxon>
    </lineage>
</organism>
<dbReference type="InterPro" id="IPR021109">
    <property type="entry name" value="Peptidase_aspartic_dom_sf"/>
</dbReference>
<keyword evidence="1" id="KW-0479">Metal-binding</keyword>
<reference evidence="4" key="1">
    <citation type="submission" date="2016-03" db="EMBL/GenBank/DDBJ databases">
        <title>Mechanisms controlling the formation of the plant cell surface in tip-growing cells are functionally conserved among land plants.</title>
        <authorList>
            <person name="Honkanen S."/>
            <person name="Jones V.A."/>
            <person name="Morieri G."/>
            <person name="Champion C."/>
            <person name="Hetherington A.J."/>
            <person name="Kelly S."/>
            <person name="Saint-Marcoux D."/>
            <person name="Proust H."/>
            <person name="Prescott H."/>
            <person name="Dolan L."/>
        </authorList>
    </citation>
    <scope>NUCLEOTIDE SEQUENCE [LARGE SCALE GENOMIC DNA]</scope>
    <source>
        <tissue evidence="4">Whole gametophyte</tissue>
    </source>
</reference>
<dbReference type="PANTHER" id="PTHR33067">
    <property type="entry name" value="RNA-DIRECTED DNA POLYMERASE-RELATED"/>
    <property type="match status" value="1"/>
</dbReference>
<evidence type="ECO:0000313" key="4">
    <source>
        <dbReference type="EMBL" id="OAE32154.1"/>
    </source>
</evidence>
<gene>
    <name evidence="4" type="ORF">AXG93_2912s1440</name>
</gene>
<evidence type="ECO:0000313" key="5">
    <source>
        <dbReference type="Proteomes" id="UP000077202"/>
    </source>
</evidence>
<evidence type="ECO:0000259" key="3">
    <source>
        <dbReference type="PROSITE" id="PS50158"/>
    </source>
</evidence>
<evidence type="ECO:0000256" key="2">
    <source>
        <dbReference type="SAM" id="MobiDB-lite"/>
    </source>
</evidence>
<dbReference type="GO" id="GO:0003676">
    <property type="term" value="F:nucleic acid binding"/>
    <property type="evidence" value="ECO:0007669"/>
    <property type="project" value="InterPro"/>
</dbReference>
<feature type="domain" description="CCHC-type" evidence="3">
    <location>
        <begin position="138"/>
        <end position="153"/>
    </location>
</feature>
<dbReference type="PROSITE" id="PS50158">
    <property type="entry name" value="ZF_CCHC"/>
    <property type="match status" value="2"/>
</dbReference>
<dbReference type="InterPro" id="IPR036875">
    <property type="entry name" value="Znf_CCHC_sf"/>
</dbReference>
<dbReference type="InterPro" id="IPR001878">
    <property type="entry name" value="Znf_CCHC"/>
</dbReference>
<feature type="region of interest" description="Disordered" evidence="2">
    <location>
        <begin position="163"/>
        <end position="230"/>
    </location>
</feature>
<feature type="domain" description="CCHC-type" evidence="3">
    <location>
        <begin position="48"/>
        <end position="61"/>
    </location>
</feature>
<dbReference type="Pfam" id="PF00098">
    <property type="entry name" value="zf-CCHC"/>
    <property type="match status" value="1"/>
</dbReference>
<protein>
    <recommendedName>
        <fullName evidence="3">CCHC-type domain-containing protein</fullName>
    </recommendedName>
</protein>
<dbReference type="Gene3D" id="2.40.70.10">
    <property type="entry name" value="Acid Proteases"/>
    <property type="match status" value="1"/>
</dbReference>
<dbReference type="EMBL" id="LVLJ01000884">
    <property type="protein sequence ID" value="OAE32154.1"/>
    <property type="molecule type" value="Genomic_DNA"/>
</dbReference>
<dbReference type="SUPFAM" id="SSF57756">
    <property type="entry name" value="Retrovirus zinc finger-like domains"/>
    <property type="match status" value="1"/>
</dbReference>
<comment type="caution">
    <text evidence="4">The sequence shown here is derived from an EMBL/GenBank/DDBJ whole genome shotgun (WGS) entry which is preliminary data.</text>
</comment>
<dbReference type="AlphaFoldDB" id="A0A176WGY5"/>
<evidence type="ECO:0000256" key="1">
    <source>
        <dbReference type="PROSITE-ProRule" id="PRU00047"/>
    </source>
</evidence>